<feature type="region of interest" description="Disordered" evidence="1">
    <location>
        <begin position="67"/>
        <end position="97"/>
    </location>
</feature>
<feature type="signal peptide" evidence="2">
    <location>
        <begin position="1"/>
        <end position="23"/>
    </location>
</feature>
<accession>A0A5B0QC30</accession>
<gene>
    <name evidence="3" type="ORF">PGT21_029584</name>
</gene>
<dbReference type="AlphaFoldDB" id="A0A5B0QC30"/>
<sequence>MNMVSTNLLAWLMVLPYLYSVSAMSLFKGKDSVPEYERLVDESHELAEPSNEKVSSSFPGFLRFSKNKNKKTASSSRSEPPEERDARSTAIVEDPIDSEEAITSHEKALAEKIENITNYVDKLYKKKYAFSWLQGTNLDEDLFKAFDARYIYGEPTLRALKKHFEAEMRYEQVPNKLSPKMESLIKNALQELSKLTKKDDQTGIKIAYYARVFAYMSGYHRNSRTPFNCLIMSHIKKNIQTSVKCLEKKYRPIFNQLNRIFER</sequence>
<dbReference type="Proteomes" id="UP000324748">
    <property type="component" value="Unassembled WGS sequence"/>
</dbReference>
<evidence type="ECO:0000256" key="2">
    <source>
        <dbReference type="SAM" id="SignalP"/>
    </source>
</evidence>
<proteinExistence type="predicted"/>
<dbReference type="EMBL" id="VSWC01000027">
    <property type="protein sequence ID" value="KAA1110685.1"/>
    <property type="molecule type" value="Genomic_DNA"/>
</dbReference>
<protein>
    <submittedName>
        <fullName evidence="3">Uncharacterized protein</fullName>
    </submittedName>
</protein>
<keyword evidence="2" id="KW-0732">Signal</keyword>
<organism evidence="3 4">
    <name type="scientific">Puccinia graminis f. sp. tritici</name>
    <dbReference type="NCBI Taxonomy" id="56615"/>
    <lineage>
        <taxon>Eukaryota</taxon>
        <taxon>Fungi</taxon>
        <taxon>Dikarya</taxon>
        <taxon>Basidiomycota</taxon>
        <taxon>Pucciniomycotina</taxon>
        <taxon>Pucciniomycetes</taxon>
        <taxon>Pucciniales</taxon>
        <taxon>Pucciniaceae</taxon>
        <taxon>Puccinia</taxon>
    </lineage>
</organism>
<evidence type="ECO:0000313" key="3">
    <source>
        <dbReference type="EMBL" id="KAA1110685.1"/>
    </source>
</evidence>
<feature type="chain" id="PRO_5023086291" evidence="2">
    <location>
        <begin position="24"/>
        <end position="263"/>
    </location>
</feature>
<dbReference type="OrthoDB" id="2510020at2759"/>
<evidence type="ECO:0000256" key="1">
    <source>
        <dbReference type="SAM" id="MobiDB-lite"/>
    </source>
</evidence>
<name>A0A5B0QC30_PUCGR</name>
<comment type="caution">
    <text evidence="3">The sequence shown here is derived from an EMBL/GenBank/DDBJ whole genome shotgun (WGS) entry which is preliminary data.</text>
</comment>
<reference evidence="3 4" key="1">
    <citation type="submission" date="2019-05" db="EMBL/GenBank/DDBJ databases">
        <title>Emergence of the Ug99 lineage of the wheat stem rust pathogen through somatic hybridization.</title>
        <authorList>
            <person name="Li F."/>
            <person name="Upadhyaya N.M."/>
            <person name="Sperschneider J."/>
            <person name="Matny O."/>
            <person name="Nguyen-Phuc H."/>
            <person name="Mago R."/>
            <person name="Raley C."/>
            <person name="Miller M.E."/>
            <person name="Silverstein K.A.T."/>
            <person name="Henningsen E."/>
            <person name="Hirsch C.D."/>
            <person name="Visser B."/>
            <person name="Pretorius Z.A."/>
            <person name="Steffenson B.J."/>
            <person name="Schwessinger B."/>
            <person name="Dodds P.N."/>
            <person name="Figueroa M."/>
        </authorList>
    </citation>
    <scope>NUCLEOTIDE SEQUENCE [LARGE SCALE GENOMIC DNA]</scope>
    <source>
        <strain evidence="3">21-0</strain>
    </source>
</reference>
<keyword evidence="4" id="KW-1185">Reference proteome</keyword>
<evidence type="ECO:0000313" key="4">
    <source>
        <dbReference type="Proteomes" id="UP000324748"/>
    </source>
</evidence>